<dbReference type="InterPro" id="IPR052196">
    <property type="entry name" value="Bact_Kbp"/>
</dbReference>
<proteinExistence type="predicted"/>
<reference evidence="5 6" key="2">
    <citation type="submission" date="2016-10" db="EMBL/GenBank/DDBJ databases">
        <authorList>
            <person name="Varghese N."/>
            <person name="Submissions S."/>
        </authorList>
    </citation>
    <scope>NUCLEOTIDE SEQUENCE [LARGE SCALE GENOMIC DNA]</scope>
    <source>
        <strain evidence="5 6">DSM 24802</strain>
    </source>
</reference>
<dbReference type="Gene3D" id="2.60.40.10">
    <property type="entry name" value="Immunoglobulins"/>
    <property type="match status" value="1"/>
</dbReference>
<dbReference type="AlphaFoldDB" id="A0AAN4UQ30"/>
<accession>A0AAN4UQ30</accession>
<evidence type="ECO:0000313" key="5">
    <source>
        <dbReference type="EMBL" id="SDW62932.1"/>
    </source>
</evidence>
<reference evidence="4" key="1">
    <citation type="journal article" date="2014" name="Int. J. Syst. Evol. Microbiol.">
        <title>Complete genome sequence of Corynebacterium casei LMG S-19264T (=DSM 44701T), isolated from a smear-ripened cheese.</title>
        <authorList>
            <consortium name="US DOE Joint Genome Institute (JGI-PGF)"/>
            <person name="Walter F."/>
            <person name="Albersmeier A."/>
            <person name="Kalinowski J."/>
            <person name="Ruckert C."/>
        </authorList>
    </citation>
    <scope>NUCLEOTIDE SEQUENCE</scope>
    <source>
        <strain evidence="4">CGMCC 1.10859</strain>
    </source>
</reference>
<dbReference type="Pfam" id="PF01476">
    <property type="entry name" value="LysM"/>
    <property type="match status" value="1"/>
</dbReference>
<feature type="compositionally biased region" description="Low complexity" evidence="1">
    <location>
        <begin position="74"/>
        <end position="94"/>
    </location>
</feature>
<dbReference type="EMBL" id="BNAB01000004">
    <property type="protein sequence ID" value="GHE00371.1"/>
    <property type="molecule type" value="Genomic_DNA"/>
</dbReference>
<dbReference type="Proteomes" id="UP000634647">
    <property type="component" value="Unassembled WGS sequence"/>
</dbReference>
<dbReference type="InterPro" id="IPR036779">
    <property type="entry name" value="LysM_dom_sf"/>
</dbReference>
<dbReference type="PANTHER" id="PTHR34700">
    <property type="entry name" value="POTASSIUM BINDING PROTEIN KBP"/>
    <property type="match status" value="1"/>
</dbReference>
<dbReference type="InterPro" id="IPR013783">
    <property type="entry name" value="Ig-like_fold"/>
</dbReference>
<protein>
    <submittedName>
        <fullName evidence="5">Nucleoid-associated protein YgaU, contains BON and LysM domains</fullName>
    </submittedName>
    <submittedName>
        <fullName evidence="4">Peptidoglycan-binding protein LysM</fullName>
    </submittedName>
</protein>
<dbReference type="InterPro" id="IPR018392">
    <property type="entry name" value="LysM"/>
</dbReference>
<dbReference type="Gene3D" id="3.10.350.10">
    <property type="entry name" value="LysM domain"/>
    <property type="match status" value="1"/>
</dbReference>
<feature type="compositionally biased region" description="Pro residues" evidence="1">
    <location>
        <begin position="229"/>
        <end position="239"/>
    </location>
</feature>
<name>A0AAN4UQ30_9RHOB</name>
<dbReference type="PANTHER" id="PTHR34700:SF4">
    <property type="entry name" value="PHAGE-LIKE ELEMENT PBSX PROTEIN XKDP"/>
    <property type="match status" value="1"/>
</dbReference>
<keyword evidence="6" id="KW-1185">Reference proteome</keyword>
<feature type="transmembrane region" description="Helical" evidence="2">
    <location>
        <begin position="12"/>
        <end position="33"/>
    </location>
</feature>
<dbReference type="EMBL" id="FNOB01000005">
    <property type="protein sequence ID" value="SDW62932.1"/>
    <property type="molecule type" value="Genomic_DNA"/>
</dbReference>
<dbReference type="RefSeq" id="WP_051646093.1">
    <property type="nucleotide sequence ID" value="NZ_BNAB01000004.1"/>
</dbReference>
<dbReference type="SMART" id="SM00257">
    <property type="entry name" value="LysM"/>
    <property type="match status" value="1"/>
</dbReference>
<evidence type="ECO:0000256" key="2">
    <source>
        <dbReference type="SAM" id="Phobius"/>
    </source>
</evidence>
<evidence type="ECO:0000259" key="3">
    <source>
        <dbReference type="PROSITE" id="PS51782"/>
    </source>
</evidence>
<sequence length="478" mass="46179">MAGWDKLGKGGKAALVSGIAVVAAAVLGGAWYATRQQPVKVAVTAGPVGGEGGGSGTAAGAGAGTGIAPGTGGAAVSKTQPAAAKPAAGTAQNGTSGEAASGAAPVPGATPSETRAAGQTAGVAAALAPAPAAPKTPAAPAAPDVPSFDVVRVSPNGEALVAGRAAPGAKVGIEVGGKQVASVAADRQGRFVSIFSLPESDKPRVMRLQATGKNGKAQASSGDVILSPTPEPQVPPPAPEAVAEAPSAGQGAQIPRSMPASQAPPPPPAVGLGAGPQVPTVLLAGRDGVKVLQSGGSLGAAPAGEVEISAISYGADGEVELTGRGAKGDTVRIYLDNRSVATTPVGADGSWSAKLSGIGAGLYKLRADQLDPGGQVTARFETPFKREAPAALAAAALAPGGKAASGGQGGGGPGAEGSSAAVRAEIITVQPGYTLWGIAKRNYGDGLLYVKVFAANKGQIRDPNLIYPGQVFSVPPRP</sequence>
<evidence type="ECO:0000256" key="1">
    <source>
        <dbReference type="SAM" id="MobiDB-lite"/>
    </source>
</evidence>
<dbReference type="CDD" id="cd00118">
    <property type="entry name" value="LysM"/>
    <property type="match status" value="1"/>
</dbReference>
<feature type="region of interest" description="Disordered" evidence="1">
    <location>
        <begin position="72"/>
        <end position="122"/>
    </location>
</feature>
<organism evidence="4 7">
    <name type="scientific">Allgaiera indica</name>
    <dbReference type="NCBI Taxonomy" id="765699"/>
    <lineage>
        <taxon>Bacteria</taxon>
        <taxon>Pseudomonadati</taxon>
        <taxon>Pseudomonadota</taxon>
        <taxon>Alphaproteobacteria</taxon>
        <taxon>Rhodobacterales</taxon>
        <taxon>Paracoccaceae</taxon>
        <taxon>Allgaiera</taxon>
    </lineage>
</organism>
<reference evidence="4" key="3">
    <citation type="submission" date="2023-06" db="EMBL/GenBank/DDBJ databases">
        <authorList>
            <person name="Sun Q."/>
            <person name="Zhou Y."/>
        </authorList>
    </citation>
    <scope>NUCLEOTIDE SEQUENCE</scope>
    <source>
        <strain evidence="4">CGMCC 1.10859</strain>
    </source>
</reference>
<feature type="domain" description="LysM" evidence="3">
    <location>
        <begin position="425"/>
        <end position="474"/>
    </location>
</feature>
<keyword evidence="2" id="KW-0472">Membrane</keyword>
<gene>
    <name evidence="4" type="ORF">GCM10008024_11610</name>
    <name evidence="5" type="ORF">SAMN05444006_105152</name>
</gene>
<evidence type="ECO:0000313" key="6">
    <source>
        <dbReference type="Proteomes" id="UP000199541"/>
    </source>
</evidence>
<keyword evidence="2" id="KW-0812">Transmembrane</keyword>
<evidence type="ECO:0000313" key="4">
    <source>
        <dbReference type="EMBL" id="GHE00371.1"/>
    </source>
</evidence>
<dbReference type="PROSITE" id="PS51782">
    <property type="entry name" value="LYSM"/>
    <property type="match status" value="1"/>
</dbReference>
<evidence type="ECO:0000313" key="7">
    <source>
        <dbReference type="Proteomes" id="UP000634647"/>
    </source>
</evidence>
<feature type="region of interest" description="Disordered" evidence="1">
    <location>
        <begin position="211"/>
        <end position="274"/>
    </location>
</feature>
<keyword evidence="2" id="KW-1133">Transmembrane helix</keyword>
<dbReference type="Proteomes" id="UP000199541">
    <property type="component" value="Unassembled WGS sequence"/>
</dbReference>
<comment type="caution">
    <text evidence="4">The sequence shown here is derived from an EMBL/GenBank/DDBJ whole genome shotgun (WGS) entry which is preliminary data.</text>
</comment>